<comment type="caution">
    <text evidence="2">The sequence shown here is derived from an EMBL/GenBank/DDBJ whole genome shotgun (WGS) entry which is preliminary data.</text>
</comment>
<proteinExistence type="predicted"/>
<dbReference type="SMART" id="SM00479">
    <property type="entry name" value="EXOIII"/>
    <property type="match status" value="1"/>
</dbReference>
<keyword evidence="3" id="KW-1185">Reference proteome</keyword>
<dbReference type="Proteomes" id="UP001207252">
    <property type="component" value="Unassembled WGS sequence"/>
</dbReference>
<dbReference type="InterPro" id="IPR012337">
    <property type="entry name" value="RNaseH-like_sf"/>
</dbReference>
<accession>A0ABT3BNC9</accession>
<dbReference type="Gene3D" id="3.30.420.10">
    <property type="entry name" value="Ribonuclease H-like superfamily/Ribonuclease H"/>
    <property type="match status" value="1"/>
</dbReference>
<name>A0ABT3BNC9_9BACT</name>
<gene>
    <name evidence="2" type="ORF">OF365_00010</name>
</gene>
<organism evidence="2 3">
    <name type="scientific">Ureaplasma zalophigenitalium</name>
    <dbReference type="NCBI Taxonomy" id="907723"/>
    <lineage>
        <taxon>Bacteria</taxon>
        <taxon>Bacillati</taxon>
        <taxon>Mycoplasmatota</taxon>
        <taxon>Mycoplasmoidales</taxon>
        <taxon>Mycoplasmoidaceae</taxon>
        <taxon>Ureaplasma</taxon>
    </lineage>
</organism>
<dbReference type="InterPro" id="IPR036397">
    <property type="entry name" value="RNaseH_sf"/>
</dbReference>
<evidence type="ECO:0000313" key="2">
    <source>
        <dbReference type="EMBL" id="MCV3753776.1"/>
    </source>
</evidence>
<sequence>MINYETKINQDCIVFLDIEATGQKNPEIIQLCGYKIHNYNFDRPIIFNQKYYSNQQIPSMLKNKINFNKNFVNFKEYQKMSLKKAEEIHAFLENTIIVTYGNFDEILLKRLFEKYKLDIKKMSFLDITHLFENPLKINYSLNELAQILNIKYQTNNLHDAKYDAWLLMKITQALNIKKIQELKKVLIFYPKQKISFNNPLKKSITERRKQSSTAMIIKHFDFQQKILDYEIYNYKSNTFSSYKISFNKNKGERNKIVEILQKYPLYISFHNKSGLRALCAWANNLNIDLKYINLLHLHRSILPTNKNVDWQKETAALIKYIGEYFYSKKIQGTKEYWIKC</sequence>
<reference evidence="2 3" key="1">
    <citation type="journal article" date="2020" name="Int. J. Syst. Evol. Microbiol.">
        <title>Ureaplasma miroungigenitalium sp. nov. isolated from northern elephant seals (Mirounga angustirostris) and Ureaplasma zalophigenitalium sp. nov. isolated from California sea lions (Zalophus californianus).</title>
        <authorList>
            <person name="Volokhov D.V."/>
            <person name="Gulland F.M."/>
            <person name="Gao Y."/>
            <person name="Chizhikov V.E."/>
        </authorList>
    </citation>
    <scope>NUCLEOTIDE SEQUENCE [LARGE SCALE GENOMIC DNA]</scope>
    <source>
        <strain evidence="2 3">CSL7644-GEN</strain>
    </source>
</reference>
<feature type="domain" description="Exonuclease" evidence="1">
    <location>
        <begin position="12"/>
        <end position="180"/>
    </location>
</feature>
<dbReference type="SUPFAM" id="SSF53098">
    <property type="entry name" value="Ribonuclease H-like"/>
    <property type="match status" value="1"/>
</dbReference>
<protein>
    <submittedName>
        <fullName evidence="2">Ribonuclease H-like domain-containing protein</fullName>
    </submittedName>
</protein>
<dbReference type="RefSeq" id="WP_263817580.1">
    <property type="nucleotide sequence ID" value="NZ_JAOXHJ010000001.1"/>
</dbReference>
<dbReference type="InterPro" id="IPR013520">
    <property type="entry name" value="Ribonucl_H"/>
</dbReference>
<dbReference type="EMBL" id="JAOXHJ010000001">
    <property type="protein sequence ID" value="MCV3753776.1"/>
    <property type="molecule type" value="Genomic_DNA"/>
</dbReference>
<evidence type="ECO:0000313" key="3">
    <source>
        <dbReference type="Proteomes" id="UP001207252"/>
    </source>
</evidence>
<evidence type="ECO:0000259" key="1">
    <source>
        <dbReference type="SMART" id="SM00479"/>
    </source>
</evidence>